<sequence length="74" mass="8097">MRGRLTNLLQRRRPNFAAIPQRLDTVRCTSSSPSKLGGVKGKGLNPLPFSQSSQADFLTGRLLGKLCRALIEDS</sequence>
<dbReference type="Proteomes" id="UP000623440">
    <property type="component" value="Unassembled WGS sequence"/>
</dbReference>
<evidence type="ECO:0000313" key="2">
    <source>
        <dbReference type="Proteomes" id="UP000623440"/>
    </source>
</evidence>
<organism evidence="1 2">
    <name type="scientific">Nostoc flagelliforme FACHB-838</name>
    <dbReference type="NCBI Taxonomy" id="2692904"/>
    <lineage>
        <taxon>Bacteria</taxon>
        <taxon>Bacillati</taxon>
        <taxon>Cyanobacteriota</taxon>
        <taxon>Cyanophyceae</taxon>
        <taxon>Nostocales</taxon>
        <taxon>Nostocaceae</taxon>
        <taxon>Nostoc</taxon>
    </lineage>
</organism>
<dbReference type="EMBL" id="JACJSI010000398">
    <property type="protein sequence ID" value="MBD2536155.1"/>
    <property type="molecule type" value="Genomic_DNA"/>
</dbReference>
<proteinExistence type="predicted"/>
<gene>
    <name evidence="1" type="ORF">H6G97_45345</name>
</gene>
<accession>A0ABR8E3R1</accession>
<protein>
    <recommendedName>
        <fullName evidence="3">Transposase</fullName>
    </recommendedName>
</protein>
<keyword evidence="2" id="KW-1185">Reference proteome</keyword>
<evidence type="ECO:0008006" key="3">
    <source>
        <dbReference type="Google" id="ProtNLM"/>
    </source>
</evidence>
<reference evidence="1 2" key="1">
    <citation type="journal article" date="2020" name="ISME J.">
        <title>Comparative genomics reveals insights into cyanobacterial evolution and habitat adaptation.</title>
        <authorList>
            <person name="Chen M.Y."/>
            <person name="Teng W.K."/>
            <person name="Zhao L."/>
            <person name="Hu C.X."/>
            <person name="Zhou Y.K."/>
            <person name="Han B.P."/>
            <person name="Song L.R."/>
            <person name="Shu W.S."/>
        </authorList>
    </citation>
    <scope>NUCLEOTIDE SEQUENCE [LARGE SCALE GENOMIC DNA]</scope>
    <source>
        <strain evidence="1 2">FACHB-838</strain>
    </source>
</reference>
<name>A0ABR8E3R1_9NOSO</name>
<comment type="caution">
    <text evidence="1">The sequence shown here is derived from an EMBL/GenBank/DDBJ whole genome shotgun (WGS) entry which is preliminary data.</text>
</comment>
<evidence type="ECO:0000313" key="1">
    <source>
        <dbReference type="EMBL" id="MBD2536155.1"/>
    </source>
</evidence>